<sequence>MELNLREASAVFTMLCYMAQNESMTDDELALYHRFRNEGWGDLVNKDRDILKEMIEG</sequence>
<accession>A0A4P6D8P9</accession>
<keyword evidence="2" id="KW-1185">Reference proteome</keyword>
<proteinExistence type="predicted"/>
<dbReference type="EMBL" id="MK380014">
    <property type="protein sequence ID" value="QAU05456.1"/>
    <property type="molecule type" value="Genomic_DNA"/>
</dbReference>
<gene>
    <name evidence="1" type="ORF">D3A55_0005</name>
</gene>
<evidence type="ECO:0000313" key="1">
    <source>
        <dbReference type="EMBL" id="QAU05456.1"/>
    </source>
</evidence>
<protein>
    <submittedName>
        <fullName evidence="1">Uncharacterized protein</fullName>
    </submittedName>
</protein>
<organism evidence="1 2">
    <name type="scientific">Klebsiella phage K1-ULIP33</name>
    <dbReference type="NCBI Taxonomy" id="2307015"/>
    <lineage>
        <taxon>Viruses</taxon>
        <taxon>Duplodnaviria</taxon>
        <taxon>Heunggongvirae</taxon>
        <taxon>Uroviricota</taxon>
        <taxon>Caudoviricetes</taxon>
        <taxon>Autographivirales</taxon>
        <taxon>Autosignataviridae</taxon>
        <taxon>Molineuxvirinae</taxon>
        <taxon>Ulipvirus</taxon>
        <taxon>Ulipvirus K1ULIP33</taxon>
    </lineage>
</organism>
<name>A0A4P6D8P9_9CAUD</name>
<dbReference type="Proteomes" id="UP000307994">
    <property type="component" value="Segment"/>
</dbReference>
<reference evidence="1 2" key="1">
    <citation type="journal article" date="2019" name="Viruses">
        <title>New Bacteriophages against Emerging Lineages ST23 and ST258 of Klebsiella pneumoniae and Efficacy Assessment in Galleria mellonella Larvae.</title>
        <authorList>
            <person name="Thiry D."/>
            <person name="Passet V."/>
            <person name="Danis-Wlodarczyk K."/>
            <person name="Lood C."/>
            <person name="Wagemans J."/>
            <person name="De Sordi L."/>
            <person name="van Noort V."/>
            <person name="Dufour N."/>
            <person name="Debarbieux L."/>
            <person name="Mainil J.G."/>
            <person name="Brisse S."/>
            <person name="Lavigne R."/>
        </authorList>
    </citation>
    <scope>NUCLEOTIDE SEQUENCE [LARGE SCALE GENOMIC DNA]</scope>
</reference>
<evidence type="ECO:0000313" key="2">
    <source>
        <dbReference type="Proteomes" id="UP000307994"/>
    </source>
</evidence>